<dbReference type="Gene3D" id="3.30.70.370">
    <property type="match status" value="1"/>
</dbReference>
<name>A0A7Y2LWY2_9MICO</name>
<dbReference type="SMART" id="SM00482">
    <property type="entry name" value="POLAc"/>
    <property type="match status" value="1"/>
</dbReference>
<keyword evidence="2" id="KW-0235">DNA replication</keyword>
<evidence type="ECO:0000256" key="1">
    <source>
        <dbReference type="ARBA" id="ARBA00012417"/>
    </source>
</evidence>
<dbReference type="AlphaFoldDB" id="A0A7Y2LWY2"/>
<dbReference type="Pfam" id="PF00476">
    <property type="entry name" value="DNA_pol_A"/>
    <property type="match status" value="1"/>
</dbReference>
<evidence type="ECO:0000313" key="6">
    <source>
        <dbReference type="Proteomes" id="UP000543598"/>
    </source>
</evidence>
<protein>
    <recommendedName>
        <fullName evidence="1">DNA-directed DNA polymerase</fullName>
        <ecNumber evidence="1">2.7.7.7</ecNumber>
    </recommendedName>
</protein>
<keyword evidence="5" id="KW-0378">Hydrolase</keyword>
<feature type="domain" description="DNA-directed DNA polymerase family A palm" evidence="4">
    <location>
        <begin position="321"/>
        <end position="541"/>
    </location>
</feature>
<sequence>MPAVDSADAATWVVLGRTEDGVAAALLDAEGVELGRRALTANGRLEWIARVEADAAPRWVWHDTPAWYAELLAAGIRVARCHDLRLCHAILRDSSLVHDDAGLRAARQWDAAALVDAVAGAPALFEIEADTAAGPTTLPDRLEDALAEFARQRRAAAAASEPGRLRLLLAAESAGALVAAELRAAGLPWDAAVHDRILTEVLGRRPAGGGNPARVDELAARVRDALGDPSASLDSQPKLLRSLHRVGVLVESTSKWELAEQRHPVIAPLLEYKQLMRLLTANGWTWLSEWVHDGRFRPVYVPGGVVTGRWASSGGGALQLPRRLREAVRADPGWLFVVADVAQLEPRVLAAMSRDTALADAARGRDLYAGVVAAGAVTTRSEAKIAMLGAMYGATTGDSGRLVPRLRRTFPRAMALVDEAARTGEDGGVVRTWLGRTAPAPSLQWSAAQSQATEAQASQADETRARRWARDRGRFTRNFVVQGTAAEWALAWLADLRTRLADMAPVGAQDAAPRSGPAFATRPHLAFFLHDEVIVHTPAARAEEVAEAVRASAAAAGRLLFGDFPLDFPLDLRIAPTALKE</sequence>
<dbReference type="PANTHER" id="PTHR10133">
    <property type="entry name" value="DNA POLYMERASE I"/>
    <property type="match status" value="1"/>
</dbReference>
<dbReference type="EC" id="2.7.7.7" evidence="1"/>
<dbReference type="GO" id="GO:0006261">
    <property type="term" value="P:DNA-templated DNA replication"/>
    <property type="evidence" value="ECO:0007669"/>
    <property type="project" value="InterPro"/>
</dbReference>
<organism evidence="5 6">
    <name type="scientific">Microbacterium ulmi</name>
    <dbReference type="NCBI Taxonomy" id="179095"/>
    <lineage>
        <taxon>Bacteria</taxon>
        <taxon>Bacillati</taxon>
        <taxon>Actinomycetota</taxon>
        <taxon>Actinomycetes</taxon>
        <taxon>Micrococcales</taxon>
        <taxon>Microbacteriaceae</taxon>
        <taxon>Microbacterium</taxon>
    </lineage>
</organism>
<evidence type="ECO:0000256" key="2">
    <source>
        <dbReference type="ARBA" id="ARBA00022705"/>
    </source>
</evidence>
<dbReference type="PANTHER" id="PTHR10133:SF27">
    <property type="entry name" value="DNA POLYMERASE NU"/>
    <property type="match status" value="1"/>
</dbReference>
<dbReference type="InterPro" id="IPR001098">
    <property type="entry name" value="DNA-dir_DNA_pol_A_palm_dom"/>
</dbReference>
<comment type="catalytic activity">
    <reaction evidence="3">
        <text>DNA(n) + a 2'-deoxyribonucleoside 5'-triphosphate = DNA(n+1) + diphosphate</text>
        <dbReference type="Rhea" id="RHEA:22508"/>
        <dbReference type="Rhea" id="RHEA-COMP:17339"/>
        <dbReference type="Rhea" id="RHEA-COMP:17340"/>
        <dbReference type="ChEBI" id="CHEBI:33019"/>
        <dbReference type="ChEBI" id="CHEBI:61560"/>
        <dbReference type="ChEBI" id="CHEBI:173112"/>
        <dbReference type="EC" id="2.7.7.7"/>
    </reaction>
</comment>
<dbReference type="GO" id="GO:0003677">
    <property type="term" value="F:DNA binding"/>
    <property type="evidence" value="ECO:0007669"/>
    <property type="project" value="InterPro"/>
</dbReference>
<dbReference type="InterPro" id="IPR043502">
    <property type="entry name" value="DNA/RNA_pol_sf"/>
</dbReference>
<dbReference type="Gene3D" id="1.10.150.20">
    <property type="entry name" value="5' to 3' exonuclease, C-terminal subdomain"/>
    <property type="match status" value="1"/>
</dbReference>
<comment type="caution">
    <text evidence="5">The sequence shown here is derived from an EMBL/GenBank/DDBJ whole genome shotgun (WGS) entry which is preliminary data.</text>
</comment>
<dbReference type="RefSeq" id="WP_167040654.1">
    <property type="nucleotide sequence ID" value="NZ_BAAANA010000003.1"/>
</dbReference>
<accession>A0A7Y2LWY2</accession>
<keyword evidence="5" id="KW-0269">Exonuclease</keyword>
<evidence type="ECO:0000256" key="3">
    <source>
        <dbReference type="ARBA" id="ARBA00049244"/>
    </source>
</evidence>
<dbReference type="InterPro" id="IPR002298">
    <property type="entry name" value="DNA_polymerase_A"/>
</dbReference>
<dbReference type="GO" id="GO:0003887">
    <property type="term" value="F:DNA-directed DNA polymerase activity"/>
    <property type="evidence" value="ECO:0007669"/>
    <property type="project" value="UniProtKB-EC"/>
</dbReference>
<dbReference type="SUPFAM" id="SSF56672">
    <property type="entry name" value="DNA/RNA polymerases"/>
    <property type="match status" value="1"/>
</dbReference>
<keyword evidence="5" id="KW-0540">Nuclease</keyword>
<dbReference type="CDD" id="cd06444">
    <property type="entry name" value="DNA_pol_A"/>
    <property type="match status" value="1"/>
</dbReference>
<gene>
    <name evidence="5" type="ORF">HLA99_00505</name>
</gene>
<dbReference type="GO" id="GO:0006302">
    <property type="term" value="P:double-strand break repair"/>
    <property type="evidence" value="ECO:0007669"/>
    <property type="project" value="TreeGrafter"/>
</dbReference>
<reference evidence="5 6" key="1">
    <citation type="submission" date="2020-05" db="EMBL/GenBank/DDBJ databases">
        <title>MicrobeNet Type strains.</title>
        <authorList>
            <person name="Nicholson A.C."/>
        </authorList>
    </citation>
    <scope>NUCLEOTIDE SEQUENCE [LARGE SCALE GENOMIC DNA]</scope>
    <source>
        <strain evidence="5 6">JCM 14282</strain>
    </source>
</reference>
<proteinExistence type="predicted"/>
<dbReference type="EMBL" id="JABEMB010000001">
    <property type="protein sequence ID" value="NNH02354.1"/>
    <property type="molecule type" value="Genomic_DNA"/>
</dbReference>
<dbReference type="Proteomes" id="UP000543598">
    <property type="component" value="Unassembled WGS sequence"/>
</dbReference>
<evidence type="ECO:0000313" key="5">
    <source>
        <dbReference type="EMBL" id="NNH02354.1"/>
    </source>
</evidence>
<dbReference type="GO" id="GO:0004527">
    <property type="term" value="F:exonuclease activity"/>
    <property type="evidence" value="ECO:0007669"/>
    <property type="project" value="UniProtKB-KW"/>
</dbReference>
<keyword evidence="6" id="KW-1185">Reference proteome</keyword>
<dbReference type="NCBIfam" id="NF011538">
    <property type="entry name" value="PRK14975.1-1"/>
    <property type="match status" value="1"/>
</dbReference>
<evidence type="ECO:0000259" key="4">
    <source>
        <dbReference type="SMART" id="SM00482"/>
    </source>
</evidence>